<dbReference type="GO" id="GO:0004519">
    <property type="term" value="F:endonuclease activity"/>
    <property type="evidence" value="ECO:0007669"/>
    <property type="project" value="UniProtKB-KW"/>
</dbReference>
<dbReference type="Proteomes" id="UP000254236">
    <property type="component" value="Chromosome"/>
</dbReference>
<dbReference type="EMBL" id="CP031356">
    <property type="protein sequence ID" value="AXK45296.1"/>
    <property type="molecule type" value="Genomic_DNA"/>
</dbReference>
<dbReference type="InterPro" id="IPR052021">
    <property type="entry name" value="Type-I_RS_S_subunit"/>
</dbReference>
<feature type="domain" description="Type I restriction modification DNA specificity" evidence="4">
    <location>
        <begin position="216"/>
        <end position="362"/>
    </location>
</feature>
<keyword evidence="6" id="KW-0540">Nuclease</keyword>
<evidence type="ECO:0000313" key="7">
    <source>
        <dbReference type="Proteomes" id="UP000254236"/>
    </source>
</evidence>
<evidence type="ECO:0000313" key="5">
    <source>
        <dbReference type="EMBL" id="AXK45296.1"/>
    </source>
</evidence>
<accession>A0A345YMZ4</accession>
<organism evidence="6 8">
    <name type="scientific">Brachybacterium saurashtrense</name>
    <dbReference type="NCBI Taxonomy" id="556288"/>
    <lineage>
        <taxon>Bacteria</taxon>
        <taxon>Bacillati</taxon>
        <taxon>Actinomycetota</taxon>
        <taxon>Actinomycetes</taxon>
        <taxon>Micrococcales</taxon>
        <taxon>Dermabacteraceae</taxon>
        <taxon>Brachybacterium</taxon>
    </lineage>
</organism>
<keyword evidence="3" id="KW-0238">DNA-binding</keyword>
<dbReference type="SUPFAM" id="SSF116734">
    <property type="entry name" value="DNA methylase specificity domain"/>
    <property type="match status" value="2"/>
</dbReference>
<feature type="domain" description="Type I restriction modification DNA specificity" evidence="4">
    <location>
        <begin position="7"/>
        <end position="172"/>
    </location>
</feature>
<dbReference type="RefSeq" id="WP_115413048.1">
    <property type="nucleotide sequence ID" value="NZ_CP031356.1"/>
</dbReference>
<reference evidence="5 7" key="1">
    <citation type="submission" date="2018-07" db="EMBL/GenBank/DDBJ databases">
        <title>Brachybacterium saurashtrense DSM 23186 genome sequence.</title>
        <authorList>
            <person name="Guo L."/>
        </authorList>
    </citation>
    <scope>NUCLEOTIDE SEQUENCE [LARGE SCALE GENOMIC DNA]</scope>
    <source>
        <strain evidence="5 7">DSM 23186</strain>
    </source>
</reference>
<dbReference type="Proteomes" id="UP000282185">
    <property type="component" value="Unassembled WGS sequence"/>
</dbReference>
<dbReference type="GO" id="GO:0003677">
    <property type="term" value="F:DNA binding"/>
    <property type="evidence" value="ECO:0007669"/>
    <property type="project" value="UniProtKB-KW"/>
</dbReference>
<reference evidence="6 8" key="2">
    <citation type="submission" date="2018-08" db="EMBL/GenBank/DDBJ databases">
        <title>Brachybacterium saurashtrense DSM 23186.</title>
        <authorList>
            <person name="Li Y."/>
        </authorList>
    </citation>
    <scope>NUCLEOTIDE SEQUENCE [LARGE SCALE GENOMIC DNA]</scope>
    <source>
        <strain evidence="6 8">DSM 23186</strain>
    </source>
</reference>
<proteinExistence type="inferred from homology"/>
<evidence type="ECO:0000256" key="3">
    <source>
        <dbReference type="ARBA" id="ARBA00023125"/>
    </source>
</evidence>
<evidence type="ECO:0000259" key="4">
    <source>
        <dbReference type="Pfam" id="PF01420"/>
    </source>
</evidence>
<keyword evidence="2" id="KW-0680">Restriction system</keyword>
<dbReference type="GO" id="GO:0009307">
    <property type="term" value="P:DNA restriction-modification system"/>
    <property type="evidence" value="ECO:0007669"/>
    <property type="project" value="UniProtKB-KW"/>
</dbReference>
<dbReference type="InterPro" id="IPR044946">
    <property type="entry name" value="Restrct_endonuc_typeI_TRD_sf"/>
</dbReference>
<dbReference type="KEGG" id="bsau:DWV08_06455"/>
<dbReference type="CDD" id="cd17256">
    <property type="entry name" value="RMtype1_S_EcoJA65PI-TRD1-CR1_like"/>
    <property type="match status" value="1"/>
</dbReference>
<evidence type="ECO:0000313" key="8">
    <source>
        <dbReference type="Proteomes" id="UP000282185"/>
    </source>
</evidence>
<dbReference type="EMBL" id="QSWH01000005">
    <property type="protein sequence ID" value="RRR21948.1"/>
    <property type="molecule type" value="Genomic_DNA"/>
</dbReference>
<dbReference type="InterPro" id="IPR000055">
    <property type="entry name" value="Restrct_endonuc_typeI_TRD"/>
</dbReference>
<dbReference type="CDD" id="cd17254">
    <property type="entry name" value="RMtype1_S_FclI-TRD1-CR1_like"/>
    <property type="match status" value="1"/>
</dbReference>
<dbReference type="Gene3D" id="3.90.220.20">
    <property type="entry name" value="DNA methylase specificity domains"/>
    <property type="match status" value="2"/>
</dbReference>
<dbReference type="OrthoDB" id="3197085at2"/>
<gene>
    <name evidence="5" type="ORF">DWV08_06455</name>
    <name evidence="6" type="ORF">DXU92_11620</name>
</gene>
<dbReference type="PANTHER" id="PTHR30408">
    <property type="entry name" value="TYPE-1 RESTRICTION ENZYME ECOKI SPECIFICITY PROTEIN"/>
    <property type="match status" value="1"/>
</dbReference>
<evidence type="ECO:0000256" key="1">
    <source>
        <dbReference type="ARBA" id="ARBA00010923"/>
    </source>
</evidence>
<dbReference type="PANTHER" id="PTHR30408:SF12">
    <property type="entry name" value="TYPE I RESTRICTION ENZYME MJAVIII SPECIFICITY SUBUNIT"/>
    <property type="match status" value="1"/>
</dbReference>
<protein>
    <submittedName>
        <fullName evidence="6">Restriction endonuclease subunit S</fullName>
    </submittedName>
</protein>
<name>A0A345YMZ4_9MICO</name>
<keyword evidence="6" id="KW-0255">Endonuclease</keyword>
<dbReference type="REBASE" id="264802">
    <property type="entry name" value="S.Bsa23186ORF6460P"/>
</dbReference>
<keyword evidence="7" id="KW-1185">Reference proteome</keyword>
<dbReference type="Pfam" id="PF01420">
    <property type="entry name" value="Methylase_S"/>
    <property type="match status" value="2"/>
</dbReference>
<sequence length="386" mass="43249">MNRRAYSEWEPRSLASLGTYLNGFAFKPQHWGENGLPIVRIRELLDPTVEPDRYEGPTAEPYLIEDGDLIFSWSATLAVVFWNRGPAYLNQHLFKVTPAPDVNVRFLHHLINYHLDRLAAKSHGTTMKHVTRGDLDRYLIRLPGLDEQGAIAELLDTLDCQIRISNELVNKLRLQANGLVDDLVAAIPAEQREPLAHLCVADICYGIVQSGEFVAGGVPVLSIRDLSGDFETDLHRTKPAIDAQYRRSRVAPGDVLLSIKGTIGRAGVAPEHYTGNISRELARLRFGKNILPEFARLYLLSREAQRRLDLAVVGTTRAEVSIHVLKKFGFPAPSPECQQRMVAVYRSIERRIVAEEKEREKLRTLKLGLASDLLTGRVRVPAVVSS</sequence>
<comment type="similarity">
    <text evidence="1">Belongs to the type-I restriction system S methylase family.</text>
</comment>
<evidence type="ECO:0000313" key="6">
    <source>
        <dbReference type="EMBL" id="RRR21948.1"/>
    </source>
</evidence>
<evidence type="ECO:0000256" key="2">
    <source>
        <dbReference type="ARBA" id="ARBA00022747"/>
    </source>
</evidence>
<keyword evidence="6" id="KW-0378">Hydrolase</keyword>
<dbReference type="AlphaFoldDB" id="A0A345YMZ4"/>
<dbReference type="Gene3D" id="1.10.287.1120">
    <property type="entry name" value="Bipartite methylase S protein"/>
    <property type="match status" value="1"/>
</dbReference>